<organism evidence="17 18">
    <name type="scientific">Acanthocheilonema viteae</name>
    <name type="common">Filarial nematode worm</name>
    <name type="synonym">Dipetalonema viteae</name>
    <dbReference type="NCBI Taxonomy" id="6277"/>
    <lineage>
        <taxon>Eukaryota</taxon>
        <taxon>Metazoa</taxon>
        <taxon>Ecdysozoa</taxon>
        <taxon>Nematoda</taxon>
        <taxon>Chromadorea</taxon>
        <taxon>Rhabditida</taxon>
        <taxon>Spirurina</taxon>
        <taxon>Spiruromorpha</taxon>
        <taxon>Filarioidea</taxon>
        <taxon>Onchocercidae</taxon>
        <taxon>Acanthocheilonema</taxon>
    </lineage>
</organism>
<dbReference type="Pfam" id="PF04818">
    <property type="entry name" value="CID"/>
    <property type="match status" value="1"/>
</dbReference>
<dbReference type="Proteomes" id="UP000276991">
    <property type="component" value="Unassembled WGS sequence"/>
</dbReference>
<dbReference type="InterPro" id="IPR006026">
    <property type="entry name" value="Peptidase_Metallo"/>
</dbReference>
<dbReference type="PRINTS" id="PR00480">
    <property type="entry name" value="ASTACIN"/>
</dbReference>
<dbReference type="SUPFAM" id="SSF49854">
    <property type="entry name" value="Spermadhesin, CUB domain"/>
    <property type="match status" value="1"/>
</dbReference>
<dbReference type="Gene3D" id="1.25.40.90">
    <property type="match status" value="1"/>
</dbReference>
<keyword evidence="3 10" id="KW-0479">Metal-binding</keyword>
<evidence type="ECO:0000256" key="7">
    <source>
        <dbReference type="ARBA" id="ARBA00023157"/>
    </source>
</evidence>
<protein>
    <recommendedName>
        <fullName evidence="11">Metalloendopeptidase</fullName>
        <ecNumber evidence="11">3.4.24.-</ecNumber>
    </recommendedName>
</protein>
<evidence type="ECO:0000256" key="5">
    <source>
        <dbReference type="ARBA" id="ARBA00022833"/>
    </source>
</evidence>
<feature type="non-terminal residue" evidence="17">
    <location>
        <position position="2609"/>
    </location>
</feature>
<keyword evidence="1" id="KW-0245">EGF-like domain</keyword>
<accession>A0A498SI33</accession>
<dbReference type="SUPFAM" id="SSF55486">
    <property type="entry name" value="Metalloproteases ('zincins'), catalytic domain"/>
    <property type="match status" value="1"/>
</dbReference>
<feature type="domain" description="CUB" evidence="13">
    <location>
        <begin position="2080"/>
        <end position="2192"/>
    </location>
</feature>
<dbReference type="PROSITE" id="PS51391">
    <property type="entry name" value="CID"/>
    <property type="match status" value="1"/>
</dbReference>
<dbReference type="Pfam" id="PF01400">
    <property type="entry name" value="Astacin"/>
    <property type="match status" value="1"/>
</dbReference>
<dbReference type="EC" id="3.4.24.-" evidence="11"/>
<feature type="domain" description="Peptidase M12A" evidence="15">
    <location>
        <begin position="1851"/>
        <end position="2045"/>
    </location>
</feature>
<evidence type="ECO:0000259" key="14">
    <source>
        <dbReference type="PROSITE" id="PS51391"/>
    </source>
</evidence>
<keyword evidence="4 10" id="KW-0378">Hydrolase</keyword>
<evidence type="ECO:0000313" key="16">
    <source>
        <dbReference type="EMBL" id="VBB25622.1"/>
    </source>
</evidence>
<dbReference type="GO" id="GO:0006508">
    <property type="term" value="P:proteolysis"/>
    <property type="evidence" value="ECO:0007669"/>
    <property type="project" value="UniProtKB-KW"/>
</dbReference>
<evidence type="ECO:0000256" key="4">
    <source>
        <dbReference type="ARBA" id="ARBA00022801"/>
    </source>
</evidence>
<gene>
    <name evidence="17" type="ORF">NAV_LOCUS4397</name>
    <name evidence="16" type="ORF">NAV_LOCUS452</name>
</gene>
<dbReference type="GO" id="GO:0004222">
    <property type="term" value="F:metalloendopeptidase activity"/>
    <property type="evidence" value="ECO:0007669"/>
    <property type="project" value="UniProtKB-UniRule"/>
</dbReference>
<evidence type="ECO:0000256" key="6">
    <source>
        <dbReference type="ARBA" id="ARBA00023049"/>
    </source>
</evidence>
<sequence>MSSTRKSNKLERSALWTRIEAEFQNRSTTTARELSNRPIPMATESEAQKEDAIVKGFDIENRKENNEDISAARSFLSDVNTAMEIDQWTLKTSILGMKSTITDRTCEDTEVSQWSLKMNDCDHGRSYSASSCSYHFGNQRCCECPNCLELIVESTSWKPEKLRIFHCNDCGGTTIREIRSLYIDGRPERSYSMNPMQHEWHCFHCGFSDSGTVSSHKNTNLLDAKNLDSHEQTISGTSVLTSVSNLCKHPIPSCSHKHSLPIRSDSTQCKYSKKCNENLEKHAKNDKCDCLVINESQIGSSFMQKSKIEMGTIKWVTDQETSIIKSTNVATTMASLKDYVVYQYSTYCLADKFIYWITSSIKYKIIASPTRKNSLPHLMSAEKSENLQMTAQKTQPKMKLLRTAKQATDSVQIITCKDEMESNEQMGSEKSLDSEILLTPTAEVTVPQRDMKYNMGAGRLFSIDPSQTALELKCEMMEINKESLKTARQISETDLSKVRAEYTALSESNIDRYVVMNVVKRISGENDAVHNSSINSDDISTAKSTFVDITSLSSTIDHFPNSNLSMVDLKAGRPDDRKFDIRTNTTKSPGLCATPQPTAGNSAGCIPASYHYRTPTHTELNISSQQTPPYMAPTISSTMKMKQIIKQRTSSESPMWSSRRPHSVSEGLHTAASFTPSRNRGSHRSRLRLWQQTTWQPLPKICYKKCFADNLPEAELLTKDCDMGNKLNHQNLRRTLLQPVARRSSHRGGLYHNYLKQRYWDRITSKYDKISRDERFMKQDQQRTAALAPTDVQNLEQTELQLSPRKSCQEKTSRFCFDSDHSQQQDQVDDDASALDLCTAQVKTPRGWQRTFSHVPCKISRFDRFVPQFVEAVSAQLWMTEAPLRQSPSKTAGYNIWQRIASNSSQKISRLNRFWKQEIRDMKSQCISQLEQSADQFILTESRMLRGLIWKRTVFKSAQKIPRLDRFPVANNSVTDTSQGSFFEREVSLDFFVTQSPLRSVTSPNPSQRVLSYEQAKLAVPLREASSESSRSSLHTVQLQSLKTLFTESLSSEELSEKHSNFTDKPVRRATISEFLKKNVPLSLCTSETQSSEGSILPGIIFYDESLWKRSKSILQRTSRFERFQERTTKSFGAPARGASRFDRYQKNTLSILSTPRANSSFASILPDTSSAERSLSERSKSILSRKFSRQSCASPSPGYFTPPPCIWNRLTVESTKKSSRMERFQNSASLDLCTAQNRSSSLSLFSDISLIASSKQIKAVPSKNCYRYYPGQGVTTDTSDSYQKEKMLDRNSRFKRFQKNFSPNLYTAQSTSSQNSSTEKQTEQGVPHKNSCHKHFKTDHISSEVMGRVNGPYEDHSLCNGSPIYSSLTAQHRSSGQALTCHSPDSIDSCRNMYLTYSTTQTVDSDRNKDLKQKIKYEEQFENPTAISLNMFNGIRDGKSSELWNGTTTQQIREISHLDRIEGQHFGVRTLSAEKKLSRSQLLVDGNTSATKDLSFNDDVLRRTKPKDSGEVQEGIVKETGSHTASIQLQGTNSERTAPGDIVSSNREIHIALQTKFQPMKLCLNGITASEEVCIQRIVCQDLFSLVSPFLGSAIVPKTGKATNGENWIQNFVNFGTNIGQALLQRQIDQSESRPLHTILSKSPTPIPRIAAVQSTTVTKMSDGNDYSFTVKNFHGTRASQSSLNHFPINSASQTFKILQNQQYFGQQQQPQTFHSHRLQQQSASTFQAVSPMSNNVIKKSATLGQEVTKLLGEIAQYSDVHRQQNQNYGLVQKLLNIFFNSMSSDYNNDDNRTQPLRPMNDGTEIGRNRPFAKNLFESDIVLTVDQIKGIAMAGKEQQMSNNHRRIRRKVITGSVYRWPKNNNIPYEFAFSDETWRNIIRSALYFWQRETCIRWQENGPGYDRVVFFRGSGCYSNVGRTGGHQEISIGYGCENLGIIAHEIGHSLGFWHEQSRLDRDQYIKLKNQYIAPGTEGNFIKRSYMEIENMGVPFDLGSVMHYGPNAFSVDSNHTTIETVDKRYSHTIGQRYGPSFIDVKQMNRLYCNDICAASPLACANGGYPNPNNCRYCKCPTGLGGPTCTDVQPSTCGAELIATGIWQQLNYKGSQKCYWKIKANNARIRIKIESTNFRCEATCRAYVEIKHNSMFEQTGFRICCGSDEVSVLSEQAEALVIFDATELGQDGSFSLSYLQDSSKPLMKSSPLEWVPGSENRLFRGLEIDKNGLIEKIVLNAIPKIRDPQQPVASIASIIKVYAEVRIMALSEEVIARRLRAVDQSSESIQTTSMWILHHRDLAAQFVNCWTEVFRTAADPLQIALFYVANDVCQKAKKKGDSHVLLQAFAPHWVNAISYSRGSENVQKAVSRILDIFEERQIYSKSQLADMRAAQNDSNELEDNTLIDFDIGILIRDVEGYHKGNLVMERARDLLSRSDFNFKDKIKSRMKDRRDGEKFMGEIEQSYTKLTDFFGALAKHRKRGQHLLGEIERAKRCFTLQLRDVTVVEDAYQKFGAGIDEVCAEVEEMLKTSVYPGASPPHDAPSPTANDDPFREGVEIAFKQMRGPQCDSSAPLPLPKVVPAKEESVVTPDSLQTDQSFRGSAHMLKVIEGIRASE</sequence>
<dbReference type="InterPro" id="IPR001506">
    <property type="entry name" value="Peptidase_M12A"/>
</dbReference>
<evidence type="ECO:0000256" key="9">
    <source>
        <dbReference type="PROSITE-ProRule" id="PRU00059"/>
    </source>
</evidence>
<feature type="active site" evidence="10">
    <location>
        <position position="1942"/>
    </location>
</feature>
<dbReference type="InterPro" id="IPR024079">
    <property type="entry name" value="MetalloPept_cat_dom_sf"/>
</dbReference>
<feature type="compositionally biased region" description="Low complexity" evidence="12">
    <location>
        <begin position="1308"/>
        <end position="1320"/>
    </location>
</feature>
<dbReference type="PANTHER" id="PTHR10127:SF898">
    <property type="entry name" value="ZINC METALLOPROTEINASE NAS-30"/>
    <property type="match status" value="1"/>
</dbReference>
<dbReference type="SMART" id="SM00235">
    <property type="entry name" value="ZnMc"/>
    <property type="match status" value="1"/>
</dbReference>
<evidence type="ECO:0000259" key="13">
    <source>
        <dbReference type="PROSITE" id="PS01180"/>
    </source>
</evidence>
<evidence type="ECO:0000259" key="15">
    <source>
        <dbReference type="PROSITE" id="PS51864"/>
    </source>
</evidence>
<evidence type="ECO:0000256" key="10">
    <source>
        <dbReference type="PROSITE-ProRule" id="PRU01211"/>
    </source>
</evidence>
<dbReference type="EMBL" id="UPTC01000027">
    <property type="protein sequence ID" value="VBB25622.1"/>
    <property type="molecule type" value="Genomic_DNA"/>
</dbReference>
<dbReference type="InterPro" id="IPR008942">
    <property type="entry name" value="ENTH_VHS"/>
</dbReference>
<dbReference type="PROSITE" id="PS51864">
    <property type="entry name" value="ASTACIN"/>
    <property type="match status" value="1"/>
</dbReference>
<dbReference type="SUPFAM" id="SSF48464">
    <property type="entry name" value="ENTH/VHS domain"/>
    <property type="match status" value="1"/>
</dbReference>
<evidence type="ECO:0000313" key="18">
    <source>
        <dbReference type="Proteomes" id="UP000276991"/>
    </source>
</evidence>
<dbReference type="SMART" id="SM00042">
    <property type="entry name" value="CUB"/>
    <property type="match status" value="1"/>
</dbReference>
<feature type="domain" description="CID" evidence="14">
    <location>
        <begin position="2258"/>
        <end position="2390"/>
    </location>
</feature>
<keyword evidence="8" id="KW-0325">Glycoprotein</keyword>
<evidence type="ECO:0000313" key="17">
    <source>
        <dbReference type="EMBL" id="VBB29597.1"/>
    </source>
</evidence>
<dbReference type="OrthoDB" id="291007at2759"/>
<feature type="region of interest" description="Disordered" evidence="12">
    <location>
        <begin position="1306"/>
        <end position="1333"/>
    </location>
</feature>
<proteinExistence type="predicted"/>
<dbReference type="Gene3D" id="3.40.390.10">
    <property type="entry name" value="Collagenase (Catalytic Domain)"/>
    <property type="match status" value="1"/>
</dbReference>
<keyword evidence="7" id="KW-1015">Disulfide bond</keyword>
<dbReference type="GO" id="GO:0008270">
    <property type="term" value="F:zinc ion binding"/>
    <property type="evidence" value="ECO:0007669"/>
    <property type="project" value="UniProtKB-UniRule"/>
</dbReference>
<keyword evidence="6 10" id="KW-0482">Metalloprotease</keyword>
<dbReference type="InterPro" id="IPR000859">
    <property type="entry name" value="CUB_dom"/>
</dbReference>
<dbReference type="CDD" id="cd16981">
    <property type="entry name" value="CID_RPRD_like"/>
    <property type="match status" value="1"/>
</dbReference>
<feature type="region of interest" description="Disordered" evidence="12">
    <location>
        <begin position="2526"/>
        <end position="2545"/>
    </location>
</feature>
<reference evidence="17 18" key="1">
    <citation type="submission" date="2018-08" db="EMBL/GenBank/DDBJ databases">
        <authorList>
            <person name="Laetsch R D."/>
            <person name="Stevens L."/>
            <person name="Kumar S."/>
            <person name="Blaxter L. M."/>
        </authorList>
    </citation>
    <scope>NUCLEOTIDE SEQUENCE [LARGE SCALE GENOMIC DNA]</scope>
</reference>
<feature type="binding site" evidence="10">
    <location>
        <position position="1945"/>
    </location>
    <ligand>
        <name>Zn(2+)</name>
        <dbReference type="ChEBI" id="CHEBI:29105"/>
        <note>catalytic</note>
    </ligand>
</feature>
<dbReference type="InterPro" id="IPR006569">
    <property type="entry name" value="CID_dom"/>
</dbReference>
<evidence type="ECO:0000256" key="3">
    <source>
        <dbReference type="ARBA" id="ARBA00022723"/>
    </source>
</evidence>
<comment type="caution">
    <text evidence="9">Lacks conserved residue(s) required for the propagation of feature annotation.</text>
</comment>
<dbReference type="InterPro" id="IPR035914">
    <property type="entry name" value="Sperma_CUB_dom_sf"/>
</dbReference>
<dbReference type="PROSITE" id="PS01180">
    <property type="entry name" value="CUB"/>
    <property type="match status" value="1"/>
</dbReference>
<dbReference type="STRING" id="6277.A0A498SI33"/>
<dbReference type="SMART" id="SM00582">
    <property type="entry name" value="RPR"/>
    <property type="match status" value="1"/>
</dbReference>
<feature type="binding site" evidence="10">
    <location>
        <position position="1941"/>
    </location>
    <ligand>
        <name>Zn(2+)</name>
        <dbReference type="ChEBI" id="CHEBI:29105"/>
        <note>catalytic</note>
    </ligand>
</feature>
<keyword evidence="18" id="KW-1185">Reference proteome</keyword>
<evidence type="ECO:0000256" key="1">
    <source>
        <dbReference type="ARBA" id="ARBA00022536"/>
    </source>
</evidence>
<evidence type="ECO:0000256" key="12">
    <source>
        <dbReference type="SAM" id="MobiDB-lite"/>
    </source>
</evidence>
<keyword evidence="2 10" id="KW-0645">Protease</keyword>
<dbReference type="InterPro" id="IPR034035">
    <property type="entry name" value="Astacin-like_dom"/>
</dbReference>
<name>A0A498SI33_ACAVI</name>
<comment type="cofactor">
    <cofactor evidence="10 11">
        <name>Zn(2+)</name>
        <dbReference type="ChEBI" id="CHEBI:29105"/>
    </cofactor>
    <text evidence="10 11">Binds 1 zinc ion per subunit.</text>
</comment>
<keyword evidence="5 10" id="KW-0862">Zinc</keyword>
<dbReference type="GO" id="GO:0018996">
    <property type="term" value="P:molting cycle, collagen and cuticulin-based cuticle"/>
    <property type="evidence" value="ECO:0007669"/>
    <property type="project" value="UniProtKB-ARBA"/>
</dbReference>
<evidence type="ECO:0000256" key="2">
    <source>
        <dbReference type="ARBA" id="ARBA00022670"/>
    </source>
</evidence>
<dbReference type="EMBL" id="UPTC01000650">
    <property type="protein sequence ID" value="VBB29597.1"/>
    <property type="molecule type" value="Genomic_DNA"/>
</dbReference>
<dbReference type="PANTHER" id="PTHR10127">
    <property type="entry name" value="DISCOIDIN, CUB, EGF, LAMININ , AND ZINC METALLOPROTEASE DOMAIN CONTAINING"/>
    <property type="match status" value="1"/>
</dbReference>
<feature type="binding site" evidence="10">
    <location>
        <position position="1951"/>
    </location>
    <ligand>
        <name>Zn(2+)</name>
        <dbReference type="ChEBI" id="CHEBI:29105"/>
        <note>catalytic</note>
    </ligand>
</feature>
<dbReference type="Gene3D" id="2.60.120.290">
    <property type="entry name" value="Spermadhesin, CUB domain"/>
    <property type="match status" value="1"/>
</dbReference>
<dbReference type="FunFam" id="3.40.390.10:FF:000028">
    <property type="entry name" value="Zinc metalloproteinase"/>
    <property type="match status" value="1"/>
</dbReference>
<dbReference type="Pfam" id="PF00431">
    <property type="entry name" value="CUB"/>
    <property type="match status" value="1"/>
</dbReference>
<dbReference type="CDD" id="cd00041">
    <property type="entry name" value="CUB"/>
    <property type="match status" value="1"/>
</dbReference>
<evidence type="ECO:0000256" key="8">
    <source>
        <dbReference type="ARBA" id="ARBA00023180"/>
    </source>
</evidence>
<evidence type="ECO:0000256" key="11">
    <source>
        <dbReference type="RuleBase" id="RU361183"/>
    </source>
</evidence>
<dbReference type="CDD" id="cd04280">
    <property type="entry name" value="ZnMc_astacin_like"/>
    <property type="match status" value="1"/>
</dbReference>